<feature type="transmembrane region" description="Helical" evidence="5">
    <location>
        <begin position="138"/>
        <end position="169"/>
    </location>
</feature>
<feature type="transmembrane region" description="Helical" evidence="5">
    <location>
        <begin position="100"/>
        <end position="117"/>
    </location>
</feature>
<dbReference type="PANTHER" id="PTHR10283:SF82">
    <property type="entry name" value="SOLUTE CARRIER FAMILY 13 MEMBER 2"/>
    <property type="match status" value="1"/>
</dbReference>
<feature type="transmembrane region" description="Helical" evidence="5">
    <location>
        <begin position="326"/>
        <end position="346"/>
    </location>
</feature>
<feature type="transmembrane region" description="Helical" evidence="5">
    <location>
        <begin position="181"/>
        <end position="203"/>
    </location>
</feature>
<organism evidence="6 7">
    <name type="scientific">candidate division MSBL1 archaeon SCGC-AAA382A20</name>
    <dbReference type="NCBI Taxonomy" id="1698280"/>
    <lineage>
        <taxon>Archaea</taxon>
        <taxon>Methanobacteriati</taxon>
        <taxon>Methanobacteriota</taxon>
        <taxon>candidate division MSBL1</taxon>
    </lineage>
</organism>
<feature type="transmembrane region" description="Helical" evidence="5">
    <location>
        <begin position="25"/>
        <end position="43"/>
    </location>
</feature>
<dbReference type="GO" id="GO:1905039">
    <property type="term" value="P:carboxylic acid transmembrane transport"/>
    <property type="evidence" value="ECO:0007669"/>
    <property type="project" value="UniProtKB-ARBA"/>
</dbReference>
<keyword evidence="2 5" id="KW-0812">Transmembrane</keyword>
<dbReference type="Pfam" id="PF00939">
    <property type="entry name" value="Na_sulph_symp"/>
    <property type="match status" value="1"/>
</dbReference>
<evidence type="ECO:0000313" key="6">
    <source>
        <dbReference type="EMBL" id="KXB06866.1"/>
    </source>
</evidence>
<feature type="transmembrane region" description="Helical" evidence="5">
    <location>
        <begin position="281"/>
        <end position="314"/>
    </location>
</feature>
<keyword evidence="3 5" id="KW-1133">Transmembrane helix</keyword>
<evidence type="ECO:0000256" key="2">
    <source>
        <dbReference type="ARBA" id="ARBA00022692"/>
    </source>
</evidence>
<dbReference type="AlphaFoldDB" id="A0A133VK91"/>
<feature type="transmembrane region" description="Helical" evidence="5">
    <location>
        <begin position="410"/>
        <end position="429"/>
    </location>
</feature>
<evidence type="ECO:0000256" key="1">
    <source>
        <dbReference type="ARBA" id="ARBA00004141"/>
    </source>
</evidence>
<feature type="transmembrane region" description="Helical" evidence="5">
    <location>
        <begin position="55"/>
        <end position="80"/>
    </location>
</feature>
<dbReference type="InterPro" id="IPR001898">
    <property type="entry name" value="SLC13A/DASS"/>
</dbReference>
<dbReference type="GO" id="GO:0005886">
    <property type="term" value="C:plasma membrane"/>
    <property type="evidence" value="ECO:0007669"/>
    <property type="project" value="TreeGrafter"/>
</dbReference>
<feature type="transmembrane region" description="Helical" evidence="5">
    <location>
        <begin position="449"/>
        <end position="469"/>
    </location>
</feature>
<dbReference type="EMBL" id="LHYE01000026">
    <property type="protein sequence ID" value="KXB06866.1"/>
    <property type="molecule type" value="Genomic_DNA"/>
</dbReference>
<evidence type="ECO:0000256" key="5">
    <source>
        <dbReference type="SAM" id="Phobius"/>
    </source>
</evidence>
<evidence type="ECO:0000256" key="3">
    <source>
        <dbReference type="ARBA" id="ARBA00022989"/>
    </source>
</evidence>
<sequence>MSVEDGNIADKVSKEFSQSELKRRMLYFTFALATLVAVSIIPTPMNPLAQKTIGVMAFVTILWITEAFPLGMTALFGISFFPVLNVLPLNESYFGFKNPALFFLIGALSLGIALQETNLHKRIALKLLERMGKSPDTIVLSVCILGVFTSFAMPCHAVAAILLPVLIGIVDAGNIDRNENFGVALFLALAFASSVGSIGTLLGGARNILAIGILESTTGTTLGFIDWAIAGVPIAIVLMFTTYITLKLTYPWGEVKVSKIREEIKSEVEEMGPMNRDEKKVIVIFTLIVGIWIFAGRRIGLSVIAVFGFFLLIASRTITWRDVKDNMPWGLVFLYGGALTLSHALTTTNAVEFLSGGFLGFLGSKPYVIVIVFLILVVAISNLMSNAAATSVILPIALPTIIALGKSDQLVTYLIAMGSAMVFLLPVGTPPNAIVYSSGYVELQDFVKAGLVLSVASIVIFITLGLGWWRLLGIW</sequence>
<accession>A0A133VK91</accession>
<evidence type="ECO:0000256" key="4">
    <source>
        <dbReference type="ARBA" id="ARBA00023136"/>
    </source>
</evidence>
<comment type="caution">
    <text evidence="6">The sequence shown here is derived from an EMBL/GenBank/DDBJ whole genome shotgun (WGS) entry which is preliminary data.</text>
</comment>
<proteinExistence type="predicted"/>
<dbReference type="GO" id="GO:0008514">
    <property type="term" value="F:organic anion transmembrane transporter activity"/>
    <property type="evidence" value="ECO:0007669"/>
    <property type="project" value="UniProtKB-ARBA"/>
</dbReference>
<keyword evidence="7" id="KW-1185">Reference proteome</keyword>
<gene>
    <name evidence="6" type="ORF">AKJ51_02645</name>
</gene>
<dbReference type="CDD" id="cd01115">
    <property type="entry name" value="SLC13_permease"/>
    <property type="match status" value="1"/>
</dbReference>
<dbReference type="Proteomes" id="UP000070263">
    <property type="component" value="Unassembled WGS sequence"/>
</dbReference>
<keyword evidence="4 5" id="KW-0472">Membrane</keyword>
<feature type="transmembrane region" description="Helical" evidence="5">
    <location>
        <begin position="224"/>
        <end position="246"/>
    </location>
</feature>
<evidence type="ECO:0008006" key="8">
    <source>
        <dbReference type="Google" id="ProtNLM"/>
    </source>
</evidence>
<protein>
    <recommendedName>
        <fullName evidence="8">Anion transporter</fullName>
    </recommendedName>
</protein>
<dbReference type="NCBIfam" id="TIGR00785">
    <property type="entry name" value="dass"/>
    <property type="match status" value="1"/>
</dbReference>
<name>A0A133VK91_9EURY</name>
<reference evidence="6 7" key="1">
    <citation type="journal article" date="2016" name="Sci. Rep.">
        <title>Metabolic traits of an uncultured archaeal lineage -MSBL1- from brine pools of the Red Sea.</title>
        <authorList>
            <person name="Mwirichia R."/>
            <person name="Alam I."/>
            <person name="Rashid M."/>
            <person name="Vinu M."/>
            <person name="Ba-Alawi W."/>
            <person name="Anthony Kamau A."/>
            <person name="Kamanda Ngugi D."/>
            <person name="Goker M."/>
            <person name="Klenk H.P."/>
            <person name="Bajic V."/>
            <person name="Stingl U."/>
        </authorList>
    </citation>
    <scope>NUCLEOTIDE SEQUENCE [LARGE SCALE GENOMIC DNA]</scope>
    <source>
        <strain evidence="6">SCGC-AAA382A20</strain>
    </source>
</reference>
<evidence type="ECO:0000313" key="7">
    <source>
        <dbReference type="Proteomes" id="UP000070263"/>
    </source>
</evidence>
<dbReference type="PANTHER" id="PTHR10283">
    <property type="entry name" value="SOLUTE CARRIER FAMILY 13 MEMBER"/>
    <property type="match status" value="1"/>
</dbReference>
<comment type="subcellular location">
    <subcellularLocation>
        <location evidence="1">Membrane</location>
        <topology evidence="1">Multi-pass membrane protein</topology>
    </subcellularLocation>
</comment>
<feature type="transmembrane region" description="Helical" evidence="5">
    <location>
        <begin position="366"/>
        <end position="398"/>
    </location>
</feature>